<evidence type="ECO:0000256" key="1">
    <source>
        <dbReference type="SAM" id="Coils"/>
    </source>
</evidence>
<accession>A0ABX3F631</accession>
<comment type="caution">
    <text evidence="2">The sequence shown here is derived from an EMBL/GenBank/DDBJ whole genome shotgun (WGS) entry which is preliminary data.</text>
</comment>
<organism evidence="2 3">
    <name type="scientific">Vibrio ponticus</name>
    <dbReference type="NCBI Taxonomy" id="265668"/>
    <lineage>
        <taxon>Bacteria</taxon>
        <taxon>Pseudomonadati</taxon>
        <taxon>Pseudomonadota</taxon>
        <taxon>Gammaproteobacteria</taxon>
        <taxon>Vibrionales</taxon>
        <taxon>Vibrionaceae</taxon>
        <taxon>Vibrio</taxon>
    </lineage>
</organism>
<sequence length="812" mass="92910">MLVTRALVALILVQLTLLQTVFAEELFSAYVEIDSVSERDNFYRVIMDEDEEPFLNVENVALYLLSLQGQCINNVCRFHLPDDIGLEKPPYYFNLNTSECRFSDEKTSKLRSIIFEQETYIHWQSLEECLPIRVHWNLDEYKLTLTKLFKTLAELEKKIQKMKKDARDEALAIASKMQPQVYLPSEEWGFSSRALVALGYDNIEKSKTYVLSDSLISNSNTLTQISIDSRNEDILDYYNLAYQTDDGQGTAQIGNVLVDGSIFSDSWQFNHGFYYTNRHKQTSFGSVKIQNNTKPNIEIDLLVNGIYRNTYNSDSFGRFTIDEQNISPGDTLTFRYYLGEGLWSEEDLIVAGINEQYLPKGEWLSKVYVDLESGKSGATQLSYGLGEYVTVGASFFKTDADNFIGLQNQILATHWLSTSLGWLPELELWPVEVDMLFSRHQSLALELNKTDSLDPKSTIYHRLGYSWYGPFASLNLNVITDEFGHTVSSNIGKKITDNIYLSYRPEYQYFDVSNYSKTHHEFELTNSGISDLSWGVTSRFDNLGRHQTTSLRLRGDCSKACYFSENTNLTTSISMMYDDTISSFNWYSSFILALNPHVSLNLSGNDESFEFTVELKLAGQTNLTQAFTDRVLWDEYSYSKVEGRVTDQEGNPIANVKLKLLNQNARTDNNGYYQFDHIPARKKIPLTIDESSLDLSLTTKDNPVLLNTREISSTTVNIILNKTFGIDGFVNIKSGETAYIYFKHLNKREEYASVVEEDGFYMVEGLVEGHYMVTLEVDGNEYVKSMTLDSDFWISDLNFDLDDFEPVESESL</sequence>
<name>A0ABX3F631_9VIBR</name>
<dbReference type="Gene3D" id="2.60.40.1120">
    <property type="entry name" value="Carboxypeptidase-like, regulatory domain"/>
    <property type="match status" value="1"/>
</dbReference>
<evidence type="ECO:0000313" key="2">
    <source>
        <dbReference type="EMBL" id="OLQ84306.1"/>
    </source>
</evidence>
<keyword evidence="3" id="KW-1185">Reference proteome</keyword>
<gene>
    <name evidence="2" type="ORF">BIY21_05305</name>
</gene>
<proteinExistence type="predicted"/>
<feature type="coiled-coil region" evidence="1">
    <location>
        <begin position="138"/>
        <end position="172"/>
    </location>
</feature>
<reference evidence="2 3" key="1">
    <citation type="submission" date="2016-09" db="EMBL/GenBank/DDBJ databases">
        <title>Genomic Taxonomy of the Vibrionaceae.</title>
        <authorList>
            <person name="Gonzalez-Castillo A."/>
            <person name="Gomez-Gil B."/>
            <person name="Enciso-Ibarra K."/>
        </authorList>
    </citation>
    <scope>NUCLEOTIDE SEQUENCE [LARGE SCALE GENOMIC DNA]</scope>
    <source>
        <strain evidence="2 3">CAIM 1731</strain>
    </source>
</reference>
<evidence type="ECO:0008006" key="4">
    <source>
        <dbReference type="Google" id="ProtNLM"/>
    </source>
</evidence>
<protein>
    <recommendedName>
        <fullName evidence="4">TonB-dependent receptor</fullName>
    </recommendedName>
</protein>
<dbReference type="InterPro" id="IPR008969">
    <property type="entry name" value="CarboxyPept-like_regulatory"/>
</dbReference>
<dbReference type="Proteomes" id="UP000186206">
    <property type="component" value="Unassembled WGS sequence"/>
</dbReference>
<dbReference type="SUPFAM" id="SSF49464">
    <property type="entry name" value="Carboxypeptidase regulatory domain-like"/>
    <property type="match status" value="1"/>
</dbReference>
<dbReference type="EMBL" id="MJMI01000164">
    <property type="protein sequence ID" value="OLQ84306.1"/>
    <property type="molecule type" value="Genomic_DNA"/>
</dbReference>
<evidence type="ECO:0000313" key="3">
    <source>
        <dbReference type="Proteomes" id="UP000186206"/>
    </source>
</evidence>
<keyword evidence="1" id="KW-0175">Coiled coil</keyword>